<dbReference type="GO" id="GO:0051536">
    <property type="term" value="F:iron-sulfur cluster binding"/>
    <property type="evidence" value="ECO:0007669"/>
    <property type="project" value="InterPro"/>
</dbReference>
<dbReference type="STRING" id="1542390.KX01_498"/>
<dbReference type="Proteomes" id="UP000182521">
    <property type="component" value="Chromosome"/>
</dbReference>
<accession>A0A1J0KTR6</accession>
<dbReference type="KEGG" id="frc:KX01_498"/>
<dbReference type="AlphaFoldDB" id="A0A1J0KTR6"/>
<name>A0A1J0KTR6_9GAMM</name>
<evidence type="ECO:0000313" key="3">
    <source>
        <dbReference type="Proteomes" id="UP000182521"/>
    </source>
</evidence>
<reference evidence="3" key="1">
    <citation type="submission" date="2014-10" db="EMBL/GenBank/DDBJ databases">
        <authorList>
            <person name="Kuske C.R."/>
            <person name="Challacombe J.F."/>
            <person name="Daligault H.E."/>
            <person name="Davenport K.W."/>
            <person name="Johnson S.L."/>
            <person name="Siddaramappa S."/>
            <person name="Petersen J.M."/>
        </authorList>
    </citation>
    <scope>NUCLEOTIDE SEQUENCE [LARGE SCALE GENOMIC DNA]</scope>
    <source>
        <strain evidence="3">CA97-1460</strain>
    </source>
</reference>
<evidence type="ECO:0000259" key="1">
    <source>
        <dbReference type="SMART" id="SM00729"/>
    </source>
</evidence>
<gene>
    <name evidence="2" type="ORF">KX01_498</name>
</gene>
<dbReference type="EMBL" id="CP009654">
    <property type="protein sequence ID" value="APC97157.1"/>
    <property type="molecule type" value="Genomic_DNA"/>
</dbReference>
<organism evidence="2 3">
    <name type="scientific">Francisella frigiditurris</name>
    <dbReference type="NCBI Taxonomy" id="1542390"/>
    <lineage>
        <taxon>Bacteria</taxon>
        <taxon>Pseudomonadati</taxon>
        <taxon>Pseudomonadota</taxon>
        <taxon>Gammaproteobacteria</taxon>
        <taxon>Thiotrichales</taxon>
        <taxon>Francisellaceae</taxon>
        <taxon>Francisella</taxon>
    </lineage>
</organism>
<sequence length="234" mass="27568">MQRYSKITNVHKYKREIVLLKSRPCAYGKCTFCDYILDNSKNIDEINSINLEVLKNVSGEFGILEVINSGNIFELPHTTKAEIKRIIKEKNIKLLFVEAHWMYKDHLHKIKDLFETEIFIKTGLESFDYNFRENLLRKGFYYDSIEQLSKLYNSVCLLVGVKGQTKEIIKKDIEIAKKYFSHTTLNLYVDNTTPIKADPELRSWFMNEYKYLENDPQFEILYNIEDFGVGSISD</sequence>
<proteinExistence type="predicted"/>
<dbReference type="SMART" id="SM00729">
    <property type="entry name" value="Elp3"/>
    <property type="match status" value="1"/>
</dbReference>
<dbReference type="OrthoDB" id="5321814at2"/>
<dbReference type="GO" id="GO:0003824">
    <property type="term" value="F:catalytic activity"/>
    <property type="evidence" value="ECO:0007669"/>
    <property type="project" value="InterPro"/>
</dbReference>
<keyword evidence="3" id="KW-1185">Reference proteome</keyword>
<feature type="domain" description="Elp3/MiaA/NifB-like radical SAM core" evidence="1">
    <location>
        <begin position="15"/>
        <end position="213"/>
    </location>
</feature>
<dbReference type="RefSeq" id="WP_071663483.1">
    <property type="nucleotide sequence ID" value="NZ_CP009654.1"/>
</dbReference>
<evidence type="ECO:0000313" key="2">
    <source>
        <dbReference type="EMBL" id="APC97157.1"/>
    </source>
</evidence>
<protein>
    <submittedName>
        <fullName evidence="2">Putative radical SAM domain protein</fullName>
    </submittedName>
</protein>
<dbReference type="InterPro" id="IPR006638">
    <property type="entry name" value="Elp3/MiaA/NifB-like_rSAM"/>
</dbReference>